<comment type="caution">
    <text evidence="1">The sequence shown here is derived from an EMBL/GenBank/DDBJ whole genome shotgun (WGS) entry which is preliminary data.</text>
</comment>
<dbReference type="AlphaFoldDB" id="A0A0F9FZE1"/>
<reference evidence="1" key="1">
    <citation type="journal article" date="2015" name="Nature">
        <title>Complex archaea that bridge the gap between prokaryotes and eukaryotes.</title>
        <authorList>
            <person name="Spang A."/>
            <person name="Saw J.H."/>
            <person name="Jorgensen S.L."/>
            <person name="Zaremba-Niedzwiedzka K."/>
            <person name="Martijn J."/>
            <person name="Lind A.E."/>
            <person name="van Eijk R."/>
            <person name="Schleper C."/>
            <person name="Guy L."/>
            <person name="Ettema T.J."/>
        </authorList>
    </citation>
    <scope>NUCLEOTIDE SEQUENCE</scope>
</reference>
<protein>
    <submittedName>
        <fullName evidence="1">Uncharacterized protein</fullName>
    </submittedName>
</protein>
<accession>A0A0F9FZE1</accession>
<proteinExistence type="predicted"/>
<name>A0A0F9FZE1_9ZZZZ</name>
<organism evidence="1">
    <name type="scientific">marine sediment metagenome</name>
    <dbReference type="NCBI Taxonomy" id="412755"/>
    <lineage>
        <taxon>unclassified sequences</taxon>
        <taxon>metagenomes</taxon>
        <taxon>ecological metagenomes</taxon>
    </lineage>
</organism>
<evidence type="ECO:0000313" key="1">
    <source>
        <dbReference type="EMBL" id="KKL91698.1"/>
    </source>
</evidence>
<dbReference type="EMBL" id="LAZR01019664">
    <property type="protein sequence ID" value="KKL91698.1"/>
    <property type="molecule type" value="Genomic_DNA"/>
</dbReference>
<sequence>MRTVKDIVRSNEVNSYVMSCYATKDDLYKQMREDINTLCGQVESQVDVKIAENERWMNLIENDLKTEIDHSDFVERNKDRYNIQ</sequence>
<gene>
    <name evidence="1" type="ORF">LCGC14_1892050</name>
</gene>